<organism evidence="1 2">
    <name type="scientific">Robertmurraya beringensis</name>
    <dbReference type="NCBI Taxonomy" id="641660"/>
    <lineage>
        <taxon>Bacteria</taxon>
        <taxon>Bacillati</taxon>
        <taxon>Bacillota</taxon>
        <taxon>Bacilli</taxon>
        <taxon>Bacillales</taxon>
        <taxon>Bacillaceae</taxon>
        <taxon>Robertmurraya</taxon>
    </lineage>
</organism>
<protein>
    <recommendedName>
        <fullName evidence="3">Lipoprotein</fullName>
    </recommendedName>
</protein>
<evidence type="ECO:0000313" key="1">
    <source>
        <dbReference type="EMBL" id="MFC0476757.1"/>
    </source>
</evidence>
<sequence length="147" mass="16624">MLLLAGCEPNLEKGSNDELAKQYLLKKGYSIKSYKGSHVYSFTREELVDMPHISIWAIQTVQPDQYIGKDIIQEIFIVKNHPLNKIYGTKVEARVFIFNGDVIGGTSYPADDGMGGWGYSLDGKTAEEVQDNNLEDWIGEWNKKYGQ</sequence>
<keyword evidence="2" id="KW-1185">Reference proteome</keyword>
<dbReference type="Proteomes" id="UP001589738">
    <property type="component" value="Unassembled WGS sequence"/>
</dbReference>
<evidence type="ECO:0008006" key="3">
    <source>
        <dbReference type="Google" id="ProtNLM"/>
    </source>
</evidence>
<evidence type="ECO:0000313" key="2">
    <source>
        <dbReference type="Proteomes" id="UP001589738"/>
    </source>
</evidence>
<proteinExistence type="predicted"/>
<dbReference type="EMBL" id="JBHLUU010000111">
    <property type="protein sequence ID" value="MFC0476757.1"/>
    <property type="molecule type" value="Genomic_DNA"/>
</dbReference>
<reference evidence="1 2" key="1">
    <citation type="submission" date="2024-09" db="EMBL/GenBank/DDBJ databases">
        <authorList>
            <person name="Sun Q."/>
            <person name="Mori K."/>
        </authorList>
    </citation>
    <scope>NUCLEOTIDE SEQUENCE [LARGE SCALE GENOMIC DNA]</scope>
    <source>
        <strain evidence="1 2">CGMCC 1.9126</strain>
    </source>
</reference>
<dbReference type="RefSeq" id="WP_377058604.1">
    <property type="nucleotide sequence ID" value="NZ_JBHLUU010000111.1"/>
</dbReference>
<gene>
    <name evidence="1" type="ORF">ACFFHF_16265</name>
</gene>
<name>A0ABV6KTU8_9BACI</name>
<accession>A0ABV6KTU8</accession>
<comment type="caution">
    <text evidence="1">The sequence shown here is derived from an EMBL/GenBank/DDBJ whole genome shotgun (WGS) entry which is preliminary data.</text>
</comment>